<keyword evidence="4" id="KW-1185">Reference proteome</keyword>
<keyword evidence="1" id="KW-1133">Transmembrane helix</keyword>
<dbReference type="InterPro" id="IPR050570">
    <property type="entry name" value="Cell_wall_metabolism_enzyme"/>
</dbReference>
<evidence type="ECO:0000259" key="2">
    <source>
        <dbReference type="Pfam" id="PF01551"/>
    </source>
</evidence>
<dbReference type="InterPro" id="IPR016047">
    <property type="entry name" value="M23ase_b-sheet_dom"/>
</dbReference>
<evidence type="ECO:0000313" key="3">
    <source>
        <dbReference type="EMBL" id="MBU5677708.1"/>
    </source>
</evidence>
<name>A0ABS6G5E0_9FIRM</name>
<dbReference type="PANTHER" id="PTHR21666">
    <property type="entry name" value="PEPTIDASE-RELATED"/>
    <property type="match status" value="1"/>
</dbReference>
<feature type="domain" description="M23ase beta-sheet core" evidence="2">
    <location>
        <begin position="134"/>
        <end position="220"/>
    </location>
</feature>
<gene>
    <name evidence="3" type="ORF">KQI88_14905</name>
</gene>
<evidence type="ECO:0000256" key="1">
    <source>
        <dbReference type="SAM" id="Phobius"/>
    </source>
</evidence>
<dbReference type="CDD" id="cd12797">
    <property type="entry name" value="M23_peptidase"/>
    <property type="match status" value="1"/>
</dbReference>
<dbReference type="Pfam" id="PF01551">
    <property type="entry name" value="Peptidase_M23"/>
    <property type="match status" value="1"/>
</dbReference>
<dbReference type="Proteomes" id="UP000779508">
    <property type="component" value="Unassembled WGS sequence"/>
</dbReference>
<proteinExistence type="predicted"/>
<feature type="transmembrane region" description="Helical" evidence="1">
    <location>
        <begin position="34"/>
        <end position="54"/>
    </location>
</feature>
<sequence>MVTGKNRANSSNNLFAKRKLCINSTSYHNWLRKTFTRTIISIILIMLVLIIQMLNFQAPKNALNFVEEKLEHNASLNTYIAGAKKLYAHVKLFGGKALEAMKLEGKVENKFILPVDGNIISYFNENIGETSNVSKGLIFSSDTGKNIYSVDDGVIIDIGSNKFIGNYIIIKHKGELLSVYKYLDTNHVELNQRVEKGQVIGTSSEKLLLEVWYRNEAVDPIKYIDLSMKQL</sequence>
<keyword evidence="1" id="KW-0812">Transmembrane</keyword>
<organism evidence="3 4">
    <name type="scientific">Alkaliphilus flagellatus</name>
    <dbReference type="NCBI Taxonomy" id="2841507"/>
    <lineage>
        <taxon>Bacteria</taxon>
        <taxon>Bacillati</taxon>
        <taxon>Bacillota</taxon>
        <taxon>Clostridia</taxon>
        <taxon>Peptostreptococcales</taxon>
        <taxon>Natronincolaceae</taxon>
        <taxon>Alkaliphilus</taxon>
    </lineage>
</organism>
<dbReference type="RefSeq" id="WP_216418655.1">
    <property type="nucleotide sequence ID" value="NZ_JAHLQK010000006.1"/>
</dbReference>
<dbReference type="EMBL" id="JAHLQK010000006">
    <property type="protein sequence ID" value="MBU5677708.1"/>
    <property type="molecule type" value="Genomic_DNA"/>
</dbReference>
<dbReference type="PANTHER" id="PTHR21666:SF289">
    <property type="entry name" value="L-ALA--D-GLU ENDOPEPTIDASE"/>
    <property type="match status" value="1"/>
</dbReference>
<keyword evidence="1" id="KW-0472">Membrane</keyword>
<comment type="caution">
    <text evidence="3">The sequence shown here is derived from an EMBL/GenBank/DDBJ whole genome shotgun (WGS) entry which is preliminary data.</text>
</comment>
<accession>A0ABS6G5E0</accession>
<protein>
    <submittedName>
        <fullName evidence="3">M23 family metallopeptidase</fullName>
    </submittedName>
</protein>
<evidence type="ECO:0000313" key="4">
    <source>
        <dbReference type="Proteomes" id="UP000779508"/>
    </source>
</evidence>
<reference evidence="3 4" key="1">
    <citation type="submission" date="2021-06" db="EMBL/GenBank/DDBJ databases">
        <authorList>
            <person name="Sun Q."/>
            <person name="Li D."/>
        </authorList>
    </citation>
    <scope>NUCLEOTIDE SEQUENCE [LARGE SCALE GENOMIC DNA]</scope>
    <source>
        <strain evidence="3 4">MSJ-5</strain>
    </source>
</reference>